<name>A0ACA9QMV1_9GLOM</name>
<dbReference type="EMBL" id="CAJVPU010050517">
    <property type="protein sequence ID" value="CAG8759558.1"/>
    <property type="molecule type" value="Genomic_DNA"/>
</dbReference>
<evidence type="ECO:0000313" key="1">
    <source>
        <dbReference type="EMBL" id="CAG8759558.1"/>
    </source>
</evidence>
<sequence length="122" mass="14462">KNSNKIEFPDIDINNIIQCDICYQSSSDTGFIYSLPCEYKNNICKNCVENMKKKKGEKAKCLFCNKKKFNGDTTRQEEENNVDIFFMIIYVRVNPKLQYENEVAILETEYENLKNYCTFNYE</sequence>
<organism evidence="1 2">
    <name type="scientific">Dentiscutata heterogama</name>
    <dbReference type="NCBI Taxonomy" id="1316150"/>
    <lineage>
        <taxon>Eukaryota</taxon>
        <taxon>Fungi</taxon>
        <taxon>Fungi incertae sedis</taxon>
        <taxon>Mucoromycota</taxon>
        <taxon>Glomeromycotina</taxon>
        <taxon>Glomeromycetes</taxon>
        <taxon>Diversisporales</taxon>
        <taxon>Gigasporaceae</taxon>
        <taxon>Dentiscutata</taxon>
    </lineage>
</organism>
<feature type="non-terminal residue" evidence="1">
    <location>
        <position position="122"/>
    </location>
</feature>
<keyword evidence="2" id="KW-1185">Reference proteome</keyword>
<comment type="caution">
    <text evidence="1">The sequence shown here is derived from an EMBL/GenBank/DDBJ whole genome shotgun (WGS) entry which is preliminary data.</text>
</comment>
<accession>A0ACA9QMV1</accession>
<reference evidence="1" key="1">
    <citation type="submission" date="2021-06" db="EMBL/GenBank/DDBJ databases">
        <authorList>
            <person name="Kallberg Y."/>
            <person name="Tangrot J."/>
            <person name="Rosling A."/>
        </authorList>
    </citation>
    <scope>NUCLEOTIDE SEQUENCE</scope>
    <source>
        <strain evidence="1">IL203A</strain>
    </source>
</reference>
<feature type="non-terminal residue" evidence="1">
    <location>
        <position position="1"/>
    </location>
</feature>
<gene>
    <name evidence="1" type="ORF">DHETER_LOCUS15163</name>
</gene>
<evidence type="ECO:0000313" key="2">
    <source>
        <dbReference type="Proteomes" id="UP000789702"/>
    </source>
</evidence>
<protein>
    <submittedName>
        <fullName evidence="1">1756_t:CDS:1</fullName>
    </submittedName>
</protein>
<proteinExistence type="predicted"/>
<dbReference type="Proteomes" id="UP000789702">
    <property type="component" value="Unassembled WGS sequence"/>
</dbReference>